<reference evidence="2 3" key="1">
    <citation type="journal article" date="2013" name="Genome Announc.">
        <title>Draft genome sequences for three mercury-methylating, sulfate-reducing bacteria.</title>
        <authorList>
            <person name="Brown S.D."/>
            <person name="Hurt R.A.Jr."/>
            <person name="Gilmour C.C."/>
            <person name="Elias D.A."/>
        </authorList>
    </citation>
    <scope>NUCLEOTIDE SEQUENCE [LARGE SCALE GENOMIC DNA]</scope>
    <source>
        <strain evidence="2 3">DSM 2059</strain>
    </source>
</reference>
<feature type="transmembrane region" description="Helical" evidence="1">
    <location>
        <begin position="389"/>
        <end position="411"/>
    </location>
</feature>
<feature type="transmembrane region" description="Helical" evidence="1">
    <location>
        <begin position="1011"/>
        <end position="1031"/>
    </location>
</feature>
<feature type="transmembrane region" description="Helical" evidence="1">
    <location>
        <begin position="541"/>
        <end position="560"/>
    </location>
</feature>
<dbReference type="Gene3D" id="3.30.70.1430">
    <property type="entry name" value="Multidrug efflux transporter AcrB pore domain"/>
    <property type="match status" value="3"/>
</dbReference>
<dbReference type="Gene3D" id="3.30.70.1440">
    <property type="entry name" value="Multidrug efflux transporter AcrB pore domain"/>
    <property type="match status" value="1"/>
</dbReference>
<dbReference type="STRING" id="897.B2D07_13250"/>
<dbReference type="RefSeq" id="WP_020878827.1">
    <property type="nucleotide sequence ID" value="NZ_ATHJ01000143.1"/>
</dbReference>
<feature type="transmembrane region" description="Helical" evidence="1">
    <location>
        <begin position="78"/>
        <end position="97"/>
    </location>
</feature>
<dbReference type="eggNOG" id="COG3696">
    <property type="taxonomic scope" value="Bacteria"/>
</dbReference>
<feature type="transmembrane region" description="Helical" evidence="1">
    <location>
        <begin position="987"/>
        <end position="1004"/>
    </location>
</feature>
<evidence type="ECO:0000313" key="3">
    <source>
        <dbReference type="Proteomes" id="UP000014977"/>
    </source>
</evidence>
<dbReference type="PRINTS" id="PR00702">
    <property type="entry name" value="ACRIFLAVINRP"/>
</dbReference>
<protein>
    <submittedName>
        <fullName evidence="2">Acriflavin resistance protein</fullName>
    </submittedName>
</protein>
<feature type="transmembrane region" description="Helical" evidence="1">
    <location>
        <begin position="513"/>
        <end position="534"/>
    </location>
</feature>
<evidence type="ECO:0000256" key="1">
    <source>
        <dbReference type="SAM" id="Phobius"/>
    </source>
</evidence>
<keyword evidence="1" id="KW-0812">Transmembrane</keyword>
<feature type="transmembrane region" description="Helical" evidence="1">
    <location>
        <begin position="1096"/>
        <end position="1113"/>
    </location>
</feature>
<dbReference type="EMBL" id="ATHJ01000143">
    <property type="protein sequence ID" value="EPR32467.1"/>
    <property type="molecule type" value="Genomic_DNA"/>
</dbReference>
<dbReference type="InterPro" id="IPR001036">
    <property type="entry name" value="Acrflvin-R"/>
</dbReference>
<dbReference type="Pfam" id="PF00873">
    <property type="entry name" value="ACR_tran"/>
    <property type="match status" value="3"/>
</dbReference>
<dbReference type="Proteomes" id="UP000014977">
    <property type="component" value="Unassembled WGS sequence"/>
</dbReference>
<dbReference type="InterPro" id="IPR027463">
    <property type="entry name" value="AcrB_DN_DC_subdom"/>
</dbReference>
<dbReference type="SUPFAM" id="SSF82693">
    <property type="entry name" value="Multidrug efflux transporter AcrB pore domain, PN1, PN2, PC1 and PC2 subdomains"/>
    <property type="match status" value="2"/>
</dbReference>
<proteinExistence type="predicted"/>
<feature type="transmembrane region" description="Helical" evidence="1">
    <location>
        <begin position="1125"/>
        <end position="1149"/>
    </location>
</feature>
<dbReference type="Gene3D" id="3.30.70.1320">
    <property type="entry name" value="Multidrug efflux transporter AcrB pore domain like"/>
    <property type="match status" value="1"/>
</dbReference>
<dbReference type="PANTHER" id="PTHR32063:SF19">
    <property type="entry name" value="CATION EFFLUX SYSTEM PROTEIN CUSA"/>
    <property type="match status" value="1"/>
</dbReference>
<dbReference type="PATRIC" id="fig|1121405.3.peg.4288"/>
<dbReference type="SUPFAM" id="SSF82714">
    <property type="entry name" value="Multidrug efflux transporter AcrB TolC docking domain, DN and DC subdomains"/>
    <property type="match status" value="2"/>
</dbReference>
<dbReference type="GO" id="GO:0042910">
    <property type="term" value="F:xenobiotic transmembrane transporter activity"/>
    <property type="evidence" value="ECO:0007669"/>
    <property type="project" value="TreeGrafter"/>
</dbReference>
<dbReference type="AlphaFoldDB" id="S7T5Y7"/>
<feature type="transmembrane region" description="Helical" evidence="1">
    <location>
        <begin position="471"/>
        <end position="493"/>
    </location>
</feature>
<accession>S7T5Y7</accession>
<sequence length="1165" mass="129269">MIEKIIEWSVRNKFMVVLATLFVIAGGVTAMLNTPLDAIPDLSDVQVIIYTEYSGQGPQVVEDQVTYPLTTAMLSVPYAKVVRGYSFFGLSFVYIIFEDGTDLYWARSRVLEYLNFVSGRLPQGVTPSLGPDATGVGWVYEYVLKDTTGKYDLQQLRSFQDWYLRYELTAVPGVSEVAGIGGFVKQYQVTVDPNRLLAYNLPIQKIRQAIQRSNADVGGKLIEMAETEFMVRGLGYIQSIEDMEKIAVGVDAAGTPILLKNVANIQIGPDLRRGIAEWNGEGEIVGGVVVMRFGENALEVIRKVKAKLKALEKGLPEGVIIETAYDRSGLIERAVATLKKKLVEEMTVVAVICVIFLLHLRSAFVAIFTIPVGILISFLVMYRLGINANIMSLGGIAIAIGVMVDASVVMVENAHKHLERDRGNATHAQIIIDASKEVGPALFYSLLIITVSFLPVFALGEQSGRMFKPLAYTKTFAMAASSILAITIVPVLMTFFVREQPLDPTLSRKKKRWISILSVAASPLLVSAAGILGLDLPDWSLAAALGLSLFILVCLIPQPVTAEATNPISRFFIRMYLPLIKLVLKWRKTTVTSAVLIILVTGYPASRLGSEFMPPLNEGDLLYMPTTLPGISITKARELLQQTDKIIQAFPEVHHTFGKIGRADTPTDPAPLSMIETTIMLRPHAEYEVIHVDRFFSDWPGWLKYPLTWLWPEEKNGKLLHEWRRKKVDRWFSDWPGWLKAPLTWIWPEKRYMTTDELVDDLNAAIQFPGLTNAWTMPIKTRIDMLSTGIKTPVGIKLMGSDLQVLSDLGERIEAVVRDIPGTLSAFSERVTGGNYFDFNIRRTQIARYGLTVNDVQEVIMTAIGGMNVTYTVEGLERYPVNLRYDRELRDNIDRLRRVLVATPTGTQVPLAQLAEISIHKGPAGIKSENARRSAWIYVDLKGVDVGTYVETAKKIVDEAVKLPAGYSMVWSGQYEYMERARRTLNIIVPATLAVIFILLYIHFNSIVEATVVMASLPFALVGGVWLIYLLGYNLSVAVVVGFIALSGLAAETGVVMLVYLDEVYARRRAQGEMGSPEDLKAAIIEGAVDRVRPKIMTVATTLIGLLPVMYGSETGSETMKRIAAPMVGGLVSSTVLTLVIIPVVYDIWKRWELKRAWREEDSAG</sequence>
<name>S7T5Y7_DESML</name>
<comment type="caution">
    <text evidence="2">The sequence shown here is derived from an EMBL/GenBank/DDBJ whole genome shotgun (WGS) entry which is preliminary data.</text>
</comment>
<keyword evidence="3" id="KW-1185">Reference proteome</keyword>
<dbReference type="OrthoDB" id="9798415at2"/>
<feature type="transmembrane region" description="Helical" evidence="1">
    <location>
        <begin position="441"/>
        <end position="459"/>
    </location>
</feature>
<keyword evidence="1" id="KW-1133">Transmembrane helix</keyword>
<feature type="transmembrane region" description="Helical" evidence="1">
    <location>
        <begin position="12"/>
        <end position="32"/>
    </location>
</feature>
<dbReference type="Gene3D" id="3.30.2090.10">
    <property type="entry name" value="Multidrug efflux transporter AcrB TolC docking domain, DN and DC subdomains"/>
    <property type="match status" value="2"/>
</dbReference>
<evidence type="ECO:0000313" key="2">
    <source>
        <dbReference type="EMBL" id="EPR32467.1"/>
    </source>
</evidence>
<organism evidence="2 3">
    <name type="scientific">Desulfococcus multivorans DSM 2059</name>
    <dbReference type="NCBI Taxonomy" id="1121405"/>
    <lineage>
        <taxon>Bacteria</taxon>
        <taxon>Pseudomonadati</taxon>
        <taxon>Thermodesulfobacteriota</taxon>
        <taxon>Desulfobacteria</taxon>
        <taxon>Desulfobacterales</taxon>
        <taxon>Desulfococcaceae</taxon>
        <taxon>Desulfococcus</taxon>
    </lineage>
</organism>
<gene>
    <name evidence="2" type="ORF">dsmv_3659</name>
</gene>
<dbReference type="PANTHER" id="PTHR32063">
    <property type="match status" value="1"/>
</dbReference>
<keyword evidence="1" id="KW-0472">Membrane</keyword>
<dbReference type="GO" id="GO:0005886">
    <property type="term" value="C:plasma membrane"/>
    <property type="evidence" value="ECO:0007669"/>
    <property type="project" value="TreeGrafter"/>
</dbReference>
<feature type="transmembrane region" description="Helical" evidence="1">
    <location>
        <begin position="1037"/>
        <end position="1061"/>
    </location>
</feature>
<dbReference type="SUPFAM" id="SSF82866">
    <property type="entry name" value="Multidrug efflux transporter AcrB transmembrane domain"/>
    <property type="match status" value="2"/>
</dbReference>
<dbReference type="Gene3D" id="1.20.1640.10">
    <property type="entry name" value="Multidrug efflux transporter AcrB transmembrane domain"/>
    <property type="match status" value="4"/>
</dbReference>